<keyword evidence="14" id="KW-0520">NAD</keyword>
<dbReference type="PANTHER" id="PTHR42829">
    <property type="entry name" value="NADH-UBIQUINONE OXIDOREDUCTASE CHAIN 5"/>
    <property type="match status" value="1"/>
</dbReference>
<organism evidence="25 26">
    <name type="scientific">Arachis hypogaea</name>
    <name type="common">Peanut</name>
    <dbReference type="NCBI Taxonomy" id="3818"/>
    <lineage>
        <taxon>Eukaryota</taxon>
        <taxon>Viridiplantae</taxon>
        <taxon>Streptophyta</taxon>
        <taxon>Embryophyta</taxon>
        <taxon>Tracheophyta</taxon>
        <taxon>Spermatophyta</taxon>
        <taxon>Magnoliopsida</taxon>
        <taxon>eudicotyledons</taxon>
        <taxon>Gunneridae</taxon>
        <taxon>Pentapetalae</taxon>
        <taxon>rosids</taxon>
        <taxon>fabids</taxon>
        <taxon>Fabales</taxon>
        <taxon>Fabaceae</taxon>
        <taxon>Papilionoideae</taxon>
        <taxon>50 kb inversion clade</taxon>
        <taxon>dalbergioids sensu lato</taxon>
        <taxon>Dalbergieae</taxon>
        <taxon>Pterocarpus clade</taxon>
        <taxon>Arachis</taxon>
    </lineage>
</organism>
<evidence type="ECO:0000259" key="23">
    <source>
        <dbReference type="Pfam" id="PF00361"/>
    </source>
</evidence>
<feature type="transmembrane region" description="Helical" evidence="21">
    <location>
        <begin position="196"/>
        <end position="215"/>
    </location>
</feature>
<keyword evidence="6" id="KW-0813">Transport</keyword>
<comment type="function">
    <text evidence="1">NDH shuttles electrons from NAD(P)H:plastoquinone, via FMN and iron-sulfur (Fe-S) centers, to quinones in the photosynthetic chain and possibly in a chloroplast respiratory chain. The immediate electron acceptor for the enzyme in this species is believed to be plastoquinone. Couples the redox reaction to proton translocation, and thus conserves the redox energy in a proton gradient.</text>
</comment>
<dbReference type="GO" id="GO:0003954">
    <property type="term" value="F:NADH dehydrogenase activity"/>
    <property type="evidence" value="ECO:0007669"/>
    <property type="project" value="TreeGrafter"/>
</dbReference>
<keyword evidence="13 21" id="KW-1133">Transmembrane helix</keyword>
<feature type="transmembrane region" description="Helical" evidence="21">
    <location>
        <begin position="356"/>
        <end position="376"/>
    </location>
</feature>
<dbReference type="GO" id="GO:0009535">
    <property type="term" value="C:chloroplast thylakoid membrane"/>
    <property type="evidence" value="ECO:0007669"/>
    <property type="project" value="UniProtKB-SubCell"/>
</dbReference>
<evidence type="ECO:0000256" key="20">
    <source>
        <dbReference type="ARBA" id="ARBA00048026"/>
    </source>
</evidence>
<evidence type="ECO:0000256" key="2">
    <source>
        <dbReference type="ARBA" id="ARBA00004454"/>
    </source>
</evidence>
<evidence type="ECO:0000256" key="9">
    <source>
        <dbReference type="ARBA" id="ARBA00022719"/>
    </source>
</evidence>
<keyword evidence="26" id="KW-1185">Reference proteome</keyword>
<evidence type="ECO:0000256" key="8">
    <source>
        <dbReference type="ARBA" id="ARBA00022692"/>
    </source>
</evidence>
<comment type="catalytic activity">
    <reaction evidence="20">
        <text>a plastoquinone + NADH + (n+1) H(+)(in) = a plastoquinol + NAD(+) + n H(+)(out)</text>
        <dbReference type="Rhea" id="RHEA:42608"/>
        <dbReference type="Rhea" id="RHEA-COMP:9561"/>
        <dbReference type="Rhea" id="RHEA-COMP:9562"/>
        <dbReference type="ChEBI" id="CHEBI:15378"/>
        <dbReference type="ChEBI" id="CHEBI:17757"/>
        <dbReference type="ChEBI" id="CHEBI:57540"/>
        <dbReference type="ChEBI" id="CHEBI:57945"/>
        <dbReference type="ChEBI" id="CHEBI:62192"/>
    </reaction>
</comment>
<feature type="signal peptide" evidence="22">
    <location>
        <begin position="1"/>
        <end position="17"/>
    </location>
</feature>
<dbReference type="Gene3D" id="1.20.5.2700">
    <property type="match status" value="1"/>
</dbReference>
<evidence type="ECO:0000256" key="6">
    <source>
        <dbReference type="ARBA" id="ARBA00022448"/>
    </source>
</evidence>
<feature type="transmembrane region" description="Helical" evidence="21">
    <location>
        <begin position="530"/>
        <end position="553"/>
    </location>
</feature>
<accession>A0A444YNK2</accession>
<dbReference type="PANTHER" id="PTHR42829:SF2">
    <property type="entry name" value="NADH-UBIQUINONE OXIDOREDUCTASE CHAIN 5"/>
    <property type="match status" value="1"/>
</dbReference>
<keyword evidence="9" id="KW-0874">Quinone</keyword>
<evidence type="ECO:0000256" key="10">
    <source>
        <dbReference type="ARBA" id="ARBA00022857"/>
    </source>
</evidence>
<name>A0A444YNK2_ARAHY</name>
<evidence type="ECO:0000256" key="13">
    <source>
        <dbReference type="ARBA" id="ARBA00022989"/>
    </source>
</evidence>
<feature type="transmembrane region" description="Helical" evidence="21">
    <location>
        <begin position="504"/>
        <end position="524"/>
    </location>
</feature>
<proteinExistence type="inferred from homology"/>
<feature type="transmembrane region" description="Helical" evidence="21">
    <location>
        <begin position="85"/>
        <end position="106"/>
    </location>
</feature>
<keyword evidence="11" id="KW-0618">Plastoquinone</keyword>
<dbReference type="PRINTS" id="PR01434">
    <property type="entry name" value="NADHDHGNASE5"/>
</dbReference>
<dbReference type="InterPro" id="IPR002128">
    <property type="entry name" value="NADH_UbQ_OxRdtase_chlpt_su5_C"/>
</dbReference>
<evidence type="ECO:0000256" key="4">
    <source>
        <dbReference type="ARBA" id="ARBA00011199"/>
    </source>
</evidence>
<evidence type="ECO:0000256" key="16">
    <source>
        <dbReference type="ARBA" id="ARBA00023136"/>
    </source>
</evidence>
<comment type="catalytic activity">
    <reaction evidence="19">
        <text>a plastoquinone + NADPH + (n+1) H(+)(in) = a plastoquinol + NADP(+) + n H(+)(out)</text>
        <dbReference type="Rhea" id="RHEA:42612"/>
        <dbReference type="Rhea" id="RHEA-COMP:9561"/>
        <dbReference type="Rhea" id="RHEA-COMP:9562"/>
        <dbReference type="ChEBI" id="CHEBI:15378"/>
        <dbReference type="ChEBI" id="CHEBI:17757"/>
        <dbReference type="ChEBI" id="CHEBI:57783"/>
        <dbReference type="ChEBI" id="CHEBI:58349"/>
        <dbReference type="ChEBI" id="CHEBI:62192"/>
    </reaction>
</comment>
<comment type="caution">
    <text evidence="25">The sequence shown here is derived from an EMBL/GenBank/DDBJ whole genome shotgun (WGS) entry which is preliminary data.</text>
</comment>
<evidence type="ECO:0000256" key="14">
    <source>
        <dbReference type="ARBA" id="ARBA00023027"/>
    </source>
</evidence>
<dbReference type="Proteomes" id="UP000289738">
    <property type="component" value="Chromosome B06"/>
</dbReference>
<feature type="transmembrane region" description="Helical" evidence="21">
    <location>
        <begin position="227"/>
        <end position="250"/>
    </location>
</feature>
<dbReference type="EMBL" id="SDMP01000016">
    <property type="protein sequence ID" value="RYR03485.1"/>
    <property type="molecule type" value="Genomic_DNA"/>
</dbReference>
<feature type="domain" description="NADH:ubiquinone/plastoquinone oxidoreductase chloroplast chain 5 C-terminal" evidence="24">
    <location>
        <begin position="251"/>
        <end position="498"/>
    </location>
</feature>
<dbReference type="Pfam" id="PF00361">
    <property type="entry name" value="Proton_antipo_M"/>
    <property type="match status" value="1"/>
</dbReference>
<evidence type="ECO:0000256" key="15">
    <source>
        <dbReference type="ARBA" id="ARBA00023078"/>
    </source>
</evidence>
<evidence type="ECO:0000256" key="22">
    <source>
        <dbReference type="SAM" id="SignalP"/>
    </source>
</evidence>
<feature type="transmembrane region" description="Helical" evidence="21">
    <location>
        <begin position="29"/>
        <end position="48"/>
    </location>
</feature>
<feature type="chain" id="PRO_5019197845" description="NAD(P)H-quinone oxidoreductase subunit 5, chloroplastic" evidence="22">
    <location>
        <begin position="18"/>
        <end position="554"/>
    </location>
</feature>
<dbReference type="GO" id="GO:0015990">
    <property type="term" value="P:electron transport coupled proton transport"/>
    <property type="evidence" value="ECO:0007669"/>
    <property type="project" value="TreeGrafter"/>
</dbReference>
<reference evidence="25 26" key="1">
    <citation type="submission" date="2019-01" db="EMBL/GenBank/DDBJ databases">
        <title>Sequencing of cultivated peanut Arachis hypogaea provides insights into genome evolution and oil improvement.</title>
        <authorList>
            <person name="Chen X."/>
        </authorList>
    </citation>
    <scope>NUCLEOTIDE SEQUENCE [LARGE SCALE GENOMIC DNA]</scope>
    <source>
        <strain evidence="26">cv. Fuhuasheng</strain>
        <tissue evidence="25">Leaves</tissue>
    </source>
</reference>
<feature type="transmembrane region" description="Helical" evidence="21">
    <location>
        <begin position="60"/>
        <end position="79"/>
    </location>
</feature>
<evidence type="ECO:0000313" key="25">
    <source>
        <dbReference type="EMBL" id="RYR03485.1"/>
    </source>
</evidence>
<evidence type="ECO:0000256" key="19">
    <source>
        <dbReference type="ARBA" id="ARBA00047726"/>
    </source>
</evidence>
<comment type="subcellular location">
    <subcellularLocation>
        <location evidence="2">Plastid</location>
        <location evidence="2">Chloroplast thylakoid membrane</location>
        <topology evidence="2">Multi-pass membrane protein</topology>
    </subcellularLocation>
</comment>
<keyword evidence="10" id="KW-0521">NADP</keyword>
<evidence type="ECO:0000256" key="17">
    <source>
        <dbReference type="ARBA" id="ARBA00029876"/>
    </source>
</evidence>
<comment type="similarity">
    <text evidence="3">Belongs to the complex I subunit 5 family.</text>
</comment>
<dbReference type="GO" id="GO:0048038">
    <property type="term" value="F:quinone binding"/>
    <property type="evidence" value="ECO:0007669"/>
    <property type="project" value="UniProtKB-KW"/>
</dbReference>
<dbReference type="AlphaFoldDB" id="A0A444YNK2"/>
<feature type="transmembrane region" description="Helical" evidence="21">
    <location>
        <begin position="410"/>
        <end position="432"/>
    </location>
</feature>
<gene>
    <name evidence="25" type="ORF">Ahy_B06g082474</name>
</gene>
<sequence length="554" mass="63202">MCSYLLIGFWFTRPIAANACQKAFVTNRLGDFGLLLGILGLYWITGSLEFRDLFQIFNNLIFNNYLNVFFVTLCALLLLEGPTPISALIHAATMVAAGIFLVARLLPLFIAIPTIMNGIAFIGIITLFLGATLAIARKDIKRNLAYSTMSQLGYMMLALGMGSSRAALFHLITHAYSKALFQNMVLMGGLTKHTPITKTAFLIGTLSLCGIPPFACFWSKDLILNDSWFYSPIFAILAYFTAGLTAFYMFRIYLLVFEGYFNVHFQNLNGKKKNSLYSISLWGKERKQKVNKRFYLIDLLTLINNDQKYLFFNKRAYFHRINQNVKSITRLLIDTTHFDTKNPSPFYPHESTNTMLFSMFILVLFTLLVGVIGISFSQEGTNLDILSKLLIPSIDLLHQNFQNSFDWFEFLTNATFSVSLSFFGIFIASFIYKPVYSVLQNLNLKNIFEKNVRKTKILEKIINAIYDWSSNRGYLDAFYGSFFITNVRKFAKINHYIDRQVIDAIPNGIGILSFFMGEAIKYIGGGRISSYIYIIIFFIHSFSNLLSFFICLLI</sequence>
<feature type="transmembrane region" description="Helical" evidence="21">
    <location>
        <begin position="118"/>
        <end position="136"/>
    </location>
</feature>
<evidence type="ECO:0000256" key="5">
    <source>
        <dbReference type="ARBA" id="ARBA00018648"/>
    </source>
</evidence>
<keyword evidence="7" id="KW-0150">Chloroplast</keyword>
<dbReference type="GO" id="GO:0008137">
    <property type="term" value="F:NADH dehydrogenase (ubiquinone) activity"/>
    <property type="evidence" value="ECO:0007669"/>
    <property type="project" value="InterPro"/>
</dbReference>
<keyword evidence="16 21" id="KW-0472">Membrane</keyword>
<feature type="transmembrane region" description="Helical" evidence="21">
    <location>
        <begin position="156"/>
        <end position="176"/>
    </location>
</feature>
<protein>
    <recommendedName>
        <fullName evidence="5">NAD(P)H-quinone oxidoreductase subunit 5, chloroplastic</fullName>
    </recommendedName>
    <alternativeName>
        <fullName evidence="18">NAD(P)H dehydrogenase subunit 5</fullName>
    </alternativeName>
    <alternativeName>
        <fullName evidence="17">NADH-plastoquinone oxidoreductase subunit 5</fullName>
    </alternativeName>
</protein>
<comment type="subunit">
    <text evidence="4">NDH is composed of at least 16 different subunits, 5 of which are encoded in the nucleus.</text>
</comment>
<keyword evidence="22" id="KW-0732">Signal</keyword>
<evidence type="ECO:0000256" key="18">
    <source>
        <dbReference type="ARBA" id="ARBA00031649"/>
    </source>
</evidence>
<keyword evidence="8 21" id="KW-0812">Transmembrane</keyword>
<keyword evidence="7" id="KW-0934">Plastid</keyword>
<evidence type="ECO:0000256" key="1">
    <source>
        <dbReference type="ARBA" id="ARBA00004059"/>
    </source>
</evidence>
<keyword evidence="15" id="KW-0793">Thylakoid</keyword>
<dbReference type="InterPro" id="IPR001750">
    <property type="entry name" value="ND/Mrp_TM"/>
</dbReference>
<dbReference type="Pfam" id="PF01010">
    <property type="entry name" value="Proton_antipo_C"/>
    <property type="match status" value="1"/>
</dbReference>
<feature type="domain" description="NADH:quinone oxidoreductase/Mrp antiporter transmembrane" evidence="23">
    <location>
        <begin position="1"/>
        <end position="245"/>
    </location>
</feature>
<evidence type="ECO:0000313" key="26">
    <source>
        <dbReference type="Proteomes" id="UP000289738"/>
    </source>
</evidence>
<evidence type="ECO:0000259" key="24">
    <source>
        <dbReference type="Pfam" id="PF01010"/>
    </source>
</evidence>
<evidence type="ECO:0000256" key="7">
    <source>
        <dbReference type="ARBA" id="ARBA00022528"/>
    </source>
</evidence>
<evidence type="ECO:0000256" key="21">
    <source>
        <dbReference type="SAM" id="Phobius"/>
    </source>
</evidence>
<evidence type="ECO:0000256" key="3">
    <source>
        <dbReference type="ARBA" id="ARBA00008200"/>
    </source>
</evidence>
<dbReference type="InterPro" id="IPR003945">
    <property type="entry name" value="NU5C-like"/>
</dbReference>
<dbReference type="GO" id="GO:0042773">
    <property type="term" value="P:ATP synthesis coupled electron transport"/>
    <property type="evidence" value="ECO:0007669"/>
    <property type="project" value="InterPro"/>
</dbReference>
<evidence type="ECO:0000256" key="11">
    <source>
        <dbReference type="ARBA" id="ARBA00022957"/>
    </source>
</evidence>
<keyword evidence="12" id="KW-1278">Translocase</keyword>
<evidence type="ECO:0000256" key="12">
    <source>
        <dbReference type="ARBA" id="ARBA00022967"/>
    </source>
</evidence>
<dbReference type="PRINTS" id="PR01435">
    <property type="entry name" value="NPOXDRDTASE5"/>
</dbReference>